<feature type="non-terminal residue" evidence="1">
    <location>
        <position position="1"/>
    </location>
</feature>
<organism evidence="1 2">
    <name type="scientific">Trifolium medium</name>
    <dbReference type="NCBI Taxonomy" id="97028"/>
    <lineage>
        <taxon>Eukaryota</taxon>
        <taxon>Viridiplantae</taxon>
        <taxon>Streptophyta</taxon>
        <taxon>Embryophyta</taxon>
        <taxon>Tracheophyta</taxon>
        <taxon>Spermatophyta</taxon>
        <taxon>Magnoliopsida</taxon>
        <taxon>eudicotyledons</taxon>
        <taxon>Gunneridae</taxon>
        <taxon>Pentapetalae</taxon>
        <taxon>rosids</taxon>
        <taxon>fabids</taxon>
        <taxon>Fabales</taxon>
        <taxon>Fabaceae</taxon>
        <taxon>Papilionoideae</taxon>
        <taxon>50 kb inversion clade</taxon>
        <taxon>NPAAA clade</taxon>
        <taxon>Hologalegina</taxon>
        <taxon>IRL clade</taxon>
        <taxon>Trifolieae</taxon>
        <taxon>Trifolium</taxon>
    </lineage>
</organism>
<feature type="non-terminal residue" evidence="1">
    <location>
        <position position="49"/>
    </location>
</feature>
<keyword evidence="2" id="KW-1185">Reference proteome</keyword>
<proteinExistence type="predicted"/>
<dbReference type="Proteomes" id="UP000265520">
    <property type="component" value="Unassembled WGS sequence"/>
</dbReference>
<sequence length="49" mass="5208">LLSVACRAGIARALRAPKEQEGGPLVLALRAGVLARRANQLLKDWRASA</sequence>
<name>A0A392Q1L4_9FABA</name>
<comment type="caution">
    <text evidence="1">The sequence shown here is derived from an EMBL/GenBank/DDBJ whole genome shotgun (WGS) entry which is preliminary data.</text>
</comment>
<dbReference type="EMBL" id="LXQA010107002">
    <property type="protein sequence ID" value="MCI17782.1"/>
    <property type="molecule type" value="Genomic_DNA"/>
</dbReference>
<evidence type="ECO:0000313" key="2">
    <source>
        <dbReference type="Proteomes" id="UP000265520"/>
    </source>
</evidence>
<dbReference type="AlphaFoldDB" id="A0A392Q1L4"/>
<evidence type="ECO:0000313" key="1">
    <source>
        <dbReference type="EMBL" id="MCI17782.1"/>
    </source>
</evidence>
<reference evidence="1 2" key="1">
    <citation type="journal article" date="2018" name="Front. Plant Sci.">
        <title>Red Clover (Trifolium pratense) and Zigzag Clover (T. medium) - A Picture of Genomic Similarities and Differences.</title>
        <authorList>
            <person name="Dluhosova J."/>
            <person name="Istvanek J."/>
            <person name="Nedelnik J."/>
            <person name="Repkova J."/>
        </authorList>
    </citation>
    <scope>NUCLEOTIDE SEQUENCE [LARGE SCALE GENOMIC DNA]</scope>
    <source>
        <strain evidence="2">cv. 10/8</strain>
        <tissue evidence="1">Leaf</tissue>
    </source>
</reference>
<accession>A0A392Q1L4</accession>
<protein>
    <submittedName>
        <fullName evidence="1">Uncharacterized protein</fullName>
    </submittedName>
</protein>